<evidence type="ECO:0000256" key="5">
    <source>
        <dbReference type="ARBA" id="ARBA00023159"/>
    </source>
</evidence>
<feature type="compositionally biased region" description="Low complexity" evidence="10">
    <location>
        <begin position="187"/>
        <end position="211"/>
    </location>
</feature>
<evidence type="ECO:0000256" key="1">
    <source>
        <dbReference type="ARBA" id="ARBA00004123"/>
    </source>
</evidence>
<comment type="function">
    <text evidence="9">Component of the Mediator complex, a coactivator involved in the regulated transcription of nearly all RNA polymerase II-dependent genes. Mediator functions as a bridge to convey information from gene-specific regulatory proteins to the basal RNA polymerase II transcription machinery. Mediator is recruited to promoters by direct interactions with regulatory proteins and serves as a scaffold for the assembly of a functional preinitiation complex with RNA polymerase II and the general transcription factors.</text>
</comment>
<sequence>MSPSALESVLRYAYIHGYTCREWAEPVRDYKDQVDGDISTELCELLLGRFFAQTRVAEPLLERYIAYAATGDDEQHYPLTLNPQECLIPPITFLSCLVKFVDTTAIRNPHQWSHLLKCLPTLLSVIDTDQVISDLLQQKDQQPWPRLLCNVFIMLSRLVAVGLYYDYYARDILRNKHDTTIVASDEAGGPAAAGSPPSSSQQFNNTQTSSSYPFNFPLSQPSGTFDPDATLDLESFAAAEPPTSFEASAASTDGHTARDSTQGSTTDTNRIETANAILAAQVMEELVEKKGAKRIFEIMNTQNKREAGKAEEPWATCQAILAPPSTHTQTTTDVAQNTHIQKLLLLINRLTDRDLDRRMAVHLKYQELEDEGTARALPSAGLMGFLYHLVQIRPGLSDEYILDYLTKMQTIKGSFDESFYLEIWFAALTGLREASELGHQHTMQGDDGVTQPADITINANRLLWRSMVLVKVPFIIEQLYTRKQSQSRHYSFLKRENDDSDATEMNPLEASLRELKSFTGLLKGCSPSLAALDMFEPGASKLLDQLNNGNSKAEKDDGDDFMNLINDMSNTVDFNTPAVAKAIRQVASEDIFTQIVRVCQQYGLVQESVADILVTAPKTTEIKSEQNDDGGMDIIDDTMMLDFGDDNQNGSKSNDLEVVAQNVDQRINALRETISMTGITELLHIAFVSMAHTKKIVDFVVELLRDKADSRDIYGLAKICDALNKCPCAIDLIGQLHHPFILLESLEQFCNEWKPSDSEMDVDNRSSSESDNDDDMDGVRVLYGKFGKVWTLVVLIVRKFNLYRDIPSVFRNEDGFLYRFFTQGPLIYGVDATDETIEEFAREWQTALLGNGGISDDLLRFSTPQQLLQAAPTLFARAILVYENGHLGEDTLMGIVSYFQESFLNFTLCPVTIMYLCDDVLMRNPSVGVKCLHQLLMKGRPPHALMQICGSNILGALMGLSEQLKQERMVRPASVAEKGQEAMMALDELVTQLQAHIKNKLGIEEKSDQKQHHTETVSTGVTCDNLAHKAQEMFRYIVKSGRSMFMRDVDADVVALWDPCKAPKSVIVHYLDMAMFQMALDMGGPHWFVNMIVEQVLEAGKSGGAVRAAELGSCLITTPLTTDMDSDGSCFNLLRCLLQDVVPSFLEKCASANASFFQGQTLGVFTSNCLVLMHDRGDQPKERQFVDEFGRQFFETLVVDNENAPQMIHQTHGSAIKKEEAASGGDNSTDQSIRLGVFGSWPDNVTESPIWRGFLKGLMSNPLVNEAWPNTFIY</sequence>
<proteinExistence type="inferred from homology"/>
<dbReference type="AlphaFoldDB" id="A0A068RFH9"/>
<dbReference type="GO" id="GO:0006357">
    <property type="term" value="P:regulation of transcription by RNA polymerase II"/>
    <property type="evidence" value="ECO:0007669"/>
    <property type="project" value="InterPro"/>
</dbReference>
<comment type="similarity">
    <text evidence="2 9">Belongs to the Mediator complex subunit 5 family.</text>
</comment>
<feature type="region of interest" description="Disordered" evidence="10">
    <location>
        <begin position="185"/>
        <end position="219"/>
    </location>
</feature>
<dbReference type="PANTHER" id="PTHR35784">
    <property type="entry name" value="MEDIATOR OF RNA POLYMERASE II TRANSCRIPTION SUBUNIT 5"/>
    <property type="match status" value="1"/>
</dbReference>
<comment type="subunit">
    <text evidence="9">Component of the Mediator complex.</text>
</comment>
<comment type="subcellular location">
    <subcellularLocation>
        <location evidence="1 9">Nucleus</location>
    </subcellularLocation>
</comment>
<dbReference type="OrthoDB" id="5549158at2759"/>
<evidence type="ECO:0000256" key="10">
    <source>
        <dbReference type="SAM" id="MobiDB-lite"/>
    </source>
</evidence>
<dbReference type="STRING" id="1263082.A0A068RFH9"/>
<gene>
    <name evidence="9" type="primary">MED5</name>
    <name evidence="11" type="ORF">LCOR_00241.1</name>
</gene>
<reference evidence="11" key="1">
    <citation type="submission" date="2013-08" db="EMBL/GenBank/DDBJ databases">
        <title>Gene expansion shapes genome architecture in the human pathogen Lichtheimia corymbifera: an evolutionary genomics analysis in the ancient terrestrial Mucorales (Mucoromycotina).</title>
        <authorList>
            <person name="Schwartze V.U."/>
            <person name="Winter S."/>
            <person name="Shelest E."/>
            <person name="Marcet-Houben M."/>
            <person name="Horn F."/>
            <person name="Wehner S."/>
            <person name="Hoffmann K."/>
            <person name="Riege K."/>
            <person name="Sammeth M."/>
            <person name="Nowrousian M."/>
            <person name="Valiante V."/>
            <person name="Linde J."/>
            <person name="Jacobsen I.D."/>
            <person name="Marz M."/>
            <person name="Brakhage A.A."/>
            <person name="Gabaldon T."/>
            <person name="Bocker S."/>
            <person name="Voigt K."/>
        </authorList>
    </citation>
    <scope>NUCLEOTIDE SEQUENCE [LARGE SCALE GENOMIC DNA]</scope>
    <source>
        <strain evidence="11">FSU 9682</strain>
    </source>
</reference>
<evidence type="ECO:0000256" key="4">
    <source>
        <dbReference type="ARBA" id="ARBA00023015"/>
    </source>
</evidence>
<evidence type="ECO:0000256" key="7">
    <source>
        <dbReference type="ARBA" id="ARBA00023242"/>
    </source>
</evidence>
<comment type="caution">
    <text evidence="11">The sequence shown here is derived from an EMBL/GenBank/DDBJ whole genome shotgun (WGS) entry which is preliminary data.</text>
</comment>
<feature type="region of interest" description="Disordered" evidence="10">
    <location>
        <begin position="242"/>
        <end position="270"/>
    </location>
</feature>
<evidence type="ECO:0000256" key="8">
    <source>
        <dbReference type="ARBA" id="ARBA00031256"/>
    </source>
</evidence>
<evidence type="ECO:0000256" key="6">
    <source>
        <dbReference type="ARBA" id="ARBA00023163"/>
    </source>
</evidence>
<keyword evidence="4 9" id="KW-0805">Transcription regulation</keyword>
<evidence type="ECO:0000256" key="2">
    <source>
        <dbReference type="ARBA" id="ARBA00008782"/>
    </source>
</evidence>
<dbReference type="Pfam" id="PF08689">
    <property type="entry name" value="Med5"/>
    <property type="match status" value="1"/>
</dbReference>
<keyword evidence="12" id="KW-1185">Reference proteome</keyword>
<dbReference type="GO" id="GO:0003712">
    <property type="term" value="F:transcription coregulator activity"/>
    <property type="evidence" value="ECO:0007669"/>
    <property type="project" value="InterPro"/>
</dbReference>
<evidence type="ECO:0000313" key="11">
    <source>
        <dbReference type="EMBL" id="CDH48460.1"/>
    </source>
</evidence>
<keyword evidence="7 9" id="KW-0539">Nucleus</keyword>
<evidence type="ECO:0000313" key="12">
    <source>
        <dbReference type="Proteomes" id="UP000027586"/>
    </source>
</evidence>
<organism evidence="11 12">
    <name type="scientific">Lichtheimia corymbifera JMRC:FSU:9682</name>
    <dbReference type="NCBI Taxonomy" id="1263082"/>
    <lineage>
        <taxon>Eukaryota</taxon>
        <taxon>Fungi</taxon>
        <taxon>Fungi incertae sedis</taxon>
        <taxon>Mucoromycota</taxon>
        <taxon>Mucoromycotina</taxon>
        <taxon>Mucoromycetes</taxon>
        <taxon>Mucorales</taxon>
        <taxon>Lichtheimiaceae</taxon>
        <taxon>Lichtheimia</taxon>
    </lineage>
</organism>
<evidence type="ECO:0000256" key="3">
    <source>
        <dbReference type="ARBA" id="ARBA00020628"/>
    </source>
</evidence>
<keyword evidence="5 9" id="KW-0010">Activator</keyword>
<dbReference type="PANTHER" id="PTHR35784:SF1">
    <property type="entry name" value="MEDIATOR OF RNA POLYMERASE II TRANSCRIPTION SUBUNIT 5"/>
    <property type="match status" value="1"/>
</dbReference>
<name>A0A068RFH9_9FUNG</name>
<accession>A0A068RFH9</accession>
<evidence type="ECO:0000256" key="9">
    <source>
        <dbReference type="RuleBase" id="RU364142"/>
    </source>
</evidence>
<keyword evidence="6 9" id="KW-0804">Transcription</keyword>
<feature type="compositionally biased region" description="Polar residues" evidence="10">
    <location>
        <begin position="245"/>
        <end position="270"/>
    </location>
</feature>
<dbReference type="VEuPathDB" id="FungiDB:LCOR_00241.1"/>
<dbReference type="Proteomes" id="UP000027586">
    <property type="component" value="Unassembled WGS sequence"/>
</dbReference>
<dbReference type="InterPro" id="IPR014801">
    <property type="entry name" value="Mediator_Med5_fun"/>
</dbReference>
<dbReference type="EMBL" id="CBTN010000001">
    <property type="protein sequence ID" value="CDH48460.1"/>
    <property type="molecule type" value="Genomic_DNA"/>
</dbReference>
<dbReference type="GO" id="GO:0016592">
    <property type="term" value="C:mediator complex"/>
    <property type="evidence" value="ECO:0007669"/>
    <property type="project" value="InterPro"/>
</dbReference>
<protein>
    <recommendedName>
        <fullName evidence="3 9">Mediator of RNA polymerase II transcription subunit 5</fullName>
    </recommendedName>
    <alternativeName>
        <fullName evidence="8 9">Mediator complex subunit 5</fullName>
    </alternativeName>
</protein>